<reference evidence="4" key="1">
    <citation type="submission" date="2025-08" db="UniProtKB">
        <authorList>
            <consortium name="Ensembl"/>
        </authorList>
    </citation>
    <scope>IDENTIFICATION</scope>
</reference>
<sequence length="112" mass="12832">MPVPALAEPLVDHQKQFQAAVDVIQNLPKNDSYRPSYEMMLRFYSLYKQAMCGPCALPRPGFWDPVGRYKDAWSSLGEMSKENAMAAYVDEMKKVAQKVCIQLISFIYFSLK</sequence>
<accession>A0A3Q3VS40</accession>
<dbReference type="PANTHER" id="PTHR23310:SF53">
    <property type="entry name" value="ACYL-COA-BINDING DOMAIN-CONTAINING PROTEIN 4"/>
    <property type="match status" value="1"/>
</dbReference>
<keyword evidence="1" id="KW-0175">Coiled coil</keyword>
<organism evidence="4 5">
    <name type="scientific">Mola mola</name>
    <name type="common">Ocean sunfish</name>
    <name type="synonym">Tetraodon mola</name>
    <dbReference type="NCBI Taxonomy" id="94237"/>
    <lineage>
        <taxon>Eukaryota</taxon>
        <taxon>Metazoa</taxon>
        <taxon>Chordata</taxon>
        <taxon>Craniata</taxon>
        <taxon>Vertebrata</taxon>
        <taxon>Euteleostomi</taxon>
        <taxon>Actinopterygii</taxon>
        <taxon>Neopterygii</taxon>
        <taxon>Teleostei</taxon>
        <taxon>Neoteleostei</taxon>
        <taxon>Acanthomorphata</taxon>
        <taxon>Eupercaria</taxon>
        <taxon>Tetraodontiformes</taxon>
        <taxon>Molidae</taxon>
        <taxon>Mola</taxon>
    </lineage>
</organism>
<dbReference type="GO" id="GO:0000062">
    <property type="term" value="F:fatty-acyl-CoA binding"/>
    <property type="evidence" value="ECO:0007669"/>
    <property type="project" value="InterPro"/>
</dbReference>
<dbReference type="Ensembl" id="ENSMMOT00000001390.1">
    <property type="protein sequence ID" value="ENSMMOP00000001362.1"/>
    <property type="gene ID" value="ENSMMOG00000001144.1"/>
</dbReference>
<dbReference type="InterPro" id="IPR000582">
    <property type="entry name" value="Acyl-CoA-binding_protein"/>
</dbReference>
<reference evidence="4" key="2">
    <citation type="submission" date="2025-09" db="UniProtKB">
        <authorList>
            <consortium name="Ensembl"/>
        </authorList>
    </citation>
    <scope>IDENTIFICATION</scope>
</reference>
<evidence type="ECO:0000256" key="1">
    <source>
        <dbReference type="ARBA" id="ARBA00023054"/>
    </source>
</evidence>
<dbReference type="PANTHER" id="PTHR23310">
    <property type="entry name" value="ACYL-COA-BINDING PROTEIN, ACBP"/>
    <property type="match status" value="1"/>
</dbReference>
<dbReference type="InterPro" id="IPR035984">
    <property type="entry name" value="Acyl-CoA-binding_sf"/>
</dbReference>
<dbReference type="AlphaFoldDB" id="A0A3Q3VS40"/>
<evidence type="ECO:0000259" key="3">
    <source>
        <dbReference type="PROSITE" id="PS51228"/>
    </source>
</evidence>
<dbReference type="PROSITE" id="PS51228">
    <property type="entry name" value="ACB_2"/>
    <property type="match status" value="1"/>
</dbReference>
<dbReference type="Pfam" id="PF00887">
    <property type="entry name" value="ACBP"/>
    <property type="match status" value="1"/>
</dbReference>
<dbReference type="SUPFAM" id="SSF47027">
    <property type="entry name" value="Acyl-CoA binding protein"/>
    <property type="match status" value="1"/>
</dbReference>
<evidence type="ECO:0000313" key="5">
    <source>
        <dbReference type="Proteomes" id="UP000261620"/>
    </source>
</evidence>
<dbReference type="STRING" id="94237.ENSMMOP00000001362"/>
<dbReference type="Gene3D" id="1.20.80.10">
    <property type="match status" value="1"/>
</dbReference>
<name>A0A3Q3VS40_MOLML</name>
<dbReference type="FunFam" id="1.20.80.10:FF:000010">
    <property type="entry name" value="Acyl-CoA-binding domain-containing protein 5"/>
    <property type="match status" value="1"/>
</dbReference>
<dbReference type="PRINTS" id="PR00689">
    <property type="entry name" value="ACOABINDINGP"/>
</dbReference>
<evidence type="ECO:0000256" key="2">
    <source>
        <dbReference type="ARBA" id="ARBA00023121"/>
    </source>
</evidence>
<dbReference type="GO" id="GO:0005737">
    <property type="term" value="C:cytoplasm"/>
    <property type="evidence" value="ECO:0007669"/>
    <property type="project" value="TreeGrafter"/>
</dbReference>
<dbReference type="InterPro" id="IPR014352">
    <property type="entry name" value="FERM/acyl-CoA-bd_prot_sf"/>
</dbReference>
<feature type="domain" description="ACB" evidence="3">
    <location>
        <begin position="13"/>
        <end position="101"/>
    </location>
</feature>
<evidence type="ECO:0000313" key="4">
    <source>
        <dbReference type="Ensembl" id="ENSMMOP00000001362.1"/>
    </source>
</evidence>
<dbReference type="Proteomes" id="UP000261620">
    <property type="component" value="Unplaced"/>
</dbReference>
<proteinExistence type="predicted"/>
<protein>
    <recommendedName>
        <fullName evidence="3">ACB domain-containing protein</fullName>
    </recommendedName>
</protein>
<keyword evidence="2" id="KW-0446">Lipid-binding</keyword>
<dbReference type="GO" id="GO:0006631">
    <property type="term" value="P:fatty acid metabolic process"/>
    <property type="evidence" value="ECO:0007669"/>
    <property type="project" value="TreeGrafter"/>
</dbReference>
<keyword evidence="5" id="KW-1185">Reference proteome</keyword>